<evidence type="ECO:0000259" key="6">
    <source>
        <dbReference type="PROSITE" id="PS51350"/>
    </source>
</evidence>
<protein>
    <recommendedName>
        <fullName evidence="3">Phosphocarrier protein HPr</fullName>
    </recommendedName>
</protein>
<dbReference type="EMBL" id="SGWX01000001">
    <property type="protein sequence ID" value="RZS60807.1"/>
    <property type="molecule type" value="Genomic_DNA"/>
</dbReference>
<dbReference type="InterPro" id="IPR035895">
    <property type="entry name" value="HPr-like_sf"/>
</dbReference>
<dbReference type="InterPro" id="IPR001020">
    <property type="entry name" value="PTS_HPr_His_P_site"/>
</dbReference>
<dbReference type="PANTHER" id="PTHR33705:SF2">
    <property type="entry name" value="PHOSPHOCARRIER PROTEIN NPR"/>
    <property type="match status" value="1"/>
</dbReference>
<evidence type="ECO:0000256" key="5">
    <source>
        <dbReference type="ARBA" id="ARBA00022683"/>
    </source>
</evidence>
<dbReference type="NCBIfam" id="TIGR01003">
    <property type="entry name" value="PTS_HPr_family"/>
    <property type="match status" value="1"/>
</dbReference>
<dbReference type="RefSeq" id="WP_130413013.1">
    <property type="nucleotide sequence ID" value="NZ_SGWX01000001.1"/>
</dbReference>
<comment type="function">
    <text evidence="1">General (non sugar-specific) component of the phosphoenolpyruvate-dependent sugar phosphotransferase system (sugar PTS). This major carbohydrate active-transport system catalyzes the phosphorylation of incoming sugar substrates concomitantly with their translocation across the cell membrane. The phosphoryl group from phosphoenolpyruvate (PEP) is transferred to the phosphoryl carrier protein HPr by enzyme I. Phospho-HPr then transfers it to the PTS EIIA domain.</text>
</comment>
<dbReference type="InterPro" id="IPR000032">
    <property type="entry name" value="HPr-like"/>
</dbReference>
<evidence type="ECO:0000256" key="2">
    <source>
        <dbReference type="ARBA" id="ARBA00004496"/>
    </source>
</evidence>
<gene>
    <name evidence="7" type="ORF">EV386_1087</name>
</gene>
<comment type="subcellular location">
    <subcellularLocation>
        <location evidence="2">Cytoplasm</location>
    </subcellularLocation>
</comment>
<evidence type="ECO:0000313" key="7">
    <source>
        <dbReference type="EMBL" id="RZS60807.1"/>
    </source>
</evidence>
<organism evidence="7 8">
    <name type="scientific">Xylanimonas ulmi</name>
    <dbReference type="NCBI Taxonomy" id="228973"/>
    <lineage>
        <taxon>Bacteria</taxon>
        <taxon>Bacillati</taxon>
        <taxon>Actinomycetota</taxon>
        <taxon>Actinomycetes</taxon>
        <taxon>Micrococcales</taxon>
        <taxon>Promicromonosporaceae</taxon>
        <taxon>Xylanimonas</taxon>
    </lineage>
</organism>
<dbReference type="PROSITE" id="PS51350">
    <property type="entry name" value="PTS_HPR_DOM"/>
    <property type="match status" value="1"/>
</dbReference>
<accession>A0A4Q7M1X2</accession>
<dbReference type="PRINTS" id="PR00107">
    <property type="entry name" value="PHOSPHOCPHPR"/>
</dbReference>
<dbReference type="SUPFAM" id="SSF55594">
    <property type="entry name" value="HPr-like"/>
    <property type="match status" value="1"/>
</dbReference>
<keyword evidence="5" id="KW-0598">Phosphotransferase system</keyword>
<dbReference type="GO" id="GO:0009401">
    <property type="term" value="P:phosphoenolpyruvate-dependent sugar phosphotransferase system"/>
    <property type="evidence" value="ECO:0007669"/>
    <property type="project" value="UniProtKB-KW"/>
</dbReference>
<feature type="domain" description="HPr" evidence="6">
    <location>
        <begin position="1"/>
        <end position="89"/>
    </location>
</feature>
<dbReference type="Proteomes" id="UP000293852">
    <property type="component" value="Unassembled WGS sequence"/>
</dbReference>
<name>A0A4Q7M1X2_9MICO</name>
<dbReference type="AlphaFoldDB" id="A0A4Q7M1X2"/>
<evidence type="ECO:0000256" key="4">
    <source>
        <dbReference type="ARBA" id="ARBA00022490"/>
    </source>
</evidence>
<keyword evidence="8" id="KW-1185">Reference proteome</keyword>
<dbReference type="CDD" id="cd00367">
    <property type="entry name" value="PTS-HPr_like"/>
    <property type="match status" value="1"/>
</dbReference>
<dbReference type="Pfam" id="PF00381">
    <property type="entry name" value="PTS-HPr"/>
    <property type="match status" value="1"/>
</dbReference>
<evidence type="ECO:0000256" key="1">
    <source>
        <dbReference type="ARBA" id="ARBA00003681"/>
    </source>
</evidence>
<dbReference type="PANTHER" id="PTHR33705">
    <property type="entry name" value="PHOSPHOCARRIER PROTEIN HPR"/>
    <property type="match status" value="1"/>
</dbReference>
<evidence type="ECO:0000256" key="3">
    <source>
        <dbReference type="ARBA" id="ARBA00020422"/>
    </source>
</evidence>
<dbReference type="Gene3D" id="3.30.1340.10">
    <property type="entry name" value="HPr-like"/>
    <property type="match status" value="1"/>
</dbReference>
<comment type="caution">
    <text evidence="7">The sequence shown here is derived from an EMBL/GenBank/DDBJ whole genome shotgun (WGS) entry which is preliminary data.</text>
</comment>
<keyword evidence="4" id="KW-0963">Cytoplasm</keyword>
<proteinExistence type="predicted"/>
<evidence type="ECO:0000313" key="8">
    <source>
        <dbReference type="Proteomes" id="UP000293852"/>
    </source>
</evidence>
<dbReference type="InterPro" id="IPR050399">
    <property type="entry name" value="HPr"/>
</dbReference>
<reference evidence="7 8" key="1">
    <citation type="submission" date="2019-02" db="EMBL/GenBank/DDBJ databases">
        <title>Sequencing the genomes of 1000 actinobacteria strains.</title>
        <authorList>
            <person name="Klenk H.-P."/>
        </authorList>
    </citation>
    <scope>NUCLEOTIDE SEQUENCE [LARGE SCALE GENOMIC DNA]</scope>
    <source>
        <strain evidence="7 8">DSM 16932</strain>
    </source>
</reference>
<sequence>MPTRHAVIASSSGLHARPAALFTQAVAASGVPVTLTVGDGAPIDASSILMVMALGVAQGAHVRLDADGPDAERVLDELVALLETDLDAPQATP</sequence>
<dbReference type="OrthoDB" id="9809047at2"/>
<dbReference type="PROSITE" id="PS00369">
    <property type="entry name" value="PTS_HPR_HIS"/>
    <property type="match status" value="1"/>
</dbReference>
<dbReference type="GO" id="GO:0005737">
    <property type="term" value="C:cytoplasm"/>
    <property type="evidence" value="ECO:0007669"/>
    <property type="project" value="UniProtKB-SubCell"/>
</dbReference>